<sequence length="146" mass="16337">MPSRQEQKIGAHSHCIHYVQAGDKSDSKWLHDAGYSGMPQFANSYGLKLPDDIDQAKELINMFRKDDQKKWKADNADTKKQKTDPKLIEAAMAWHLKLGHANYHAVKHAPNAINGMGVDFSKLNVKDMPPCSTCAMVGLDPFNENT</sequence>
<accession>A0A3M7LVT3</accession>
<keyword evidence="2" id="KW-1185">Reference proteome</keyword>
<protein>
    <submittedName>
        <fullName evidence="1">Uncharacterized protein</fullName>
    </submittedName>
</protein>
<dbReference type="Proteomes" id="UP000265663">
    <property type="component" value="Unassembled WGS sequence"/>
</dbReference>
<proteinExistence type="predicted"/>
<dbReference type="OrthoDB" id="4232400at2759"/>
<gene>
    <name evidence="1" type="ORF">GMOD_00005473</name>
</gene>
<dbReference type="AlphaFoldDB" id="A0A3M7LVT3"/>
<evidence type="ECO:0000313" key="1">
    <source>
        <dbReference type="EMBL" id="RMZ66338.1"/>
    </source>
</evidence>
<dbReference type="EMBL" id="KE747806">
    <property type="protein sequence ID" value="RMZ66338.1"/>
    <property type="molecule type" value="Genomic_DNA"/>
</dbReference>
<organism evidence="1 2">
    <name type="scientific">Pyrenophora seminiperda CCB06</name>
    <dbReference type="NCBI Taxonomy" id="1302712"/>
    <lineage>
        <taxon>Eukaryota</taxon>
        <taxon>Fungi</taxon>
        <taxon>Dikarya</taxon>
        <taxon>Ascomycota</taxon>
        <taxon>Pezizomycotina</taxon>
        <taxon>Dothideomycetes</taxon>
        <taxon>Pleosporomycetidae</taxon>
        <taxon>Pleosporales</taxon>
        <taxon>Pleosporineae</taxon>
        <taxon>Pleosporaceae</taxon>
        <taxon>Pyrenophora</taxon>
    </lineage>
</organism>
<reference evidence="1 2" key="1">
    <citation type="journal article" date="2014" name="PLoS ONE">
        <title>De novo Genome Assembly of the Fungal Plant Pathogen Pyrenophora semeniperda.</title>
        <authorList>
            <person name="Soliai M.M."/>
            <person name="Meyer S.E."/>
            <person name="Udall J.A."/>
            <person name="Elzinga D.E."/>
            <person name="Hermansen R.A."/>
            <person name="Bodily P.M."/>
            <person name="Hart A.A."/>
            <person name="Coleman C.E."/>
        </authorList>
    </citation>
    <scope>NUCLEOTIDE SEQUENCE [LARGE SCALE GENOMIC DNA]</scope>
    <source>
        <strain evidence="1 2">CCB06</strain>
        <tissue evidence="1">Mycelium</tissue>
    </source>
</reference>
<name>A0A3M7LVT3_9PLEO</name>
<evidence type="ECO:0000313" key="2">
    <source>
        <dbReference type="Proteomes" id="UP000265663"/>
    </source>
</evidence>